<proteinExistence type="predicted"/>
<dbReference type="EMBL" id="FZQP02000193">
    <property type="protein sequence ID" value="VVC87779.1"/>
    <property type="molecule type" value="Genomic_DNA"/>
</dbReference>
<evidence type="ECO:0000313" key="1">
    <source>
        <dbReference type="EMBL" id="VVC87779.1"/>
    </source>
</evidence>
<dbReference type="AlphaFoldDB" id="A0A5E4PPJ2"/>
<gene>
    <name evidence="1" type="ORF">LSINAPIS_LOCUS1306</name>
</gene>
<accession>A0A5E4PPJ2</accession>
<keyword evidence="2" id="KW-1185">Reference proteome</keyword>
<protein>
    <submittedName>
        <fullName evidence="1">Uncharacterized protein</fullName>
    </submittedName>
</protein>
<organism evidence="1 2">
    <name type="scientific">Leptidea sinapis</name>
    <dbReference type="NCBI Taxonomy" id="189913"/>
    <lineage>
        <taxon>Eukaryota</taxon>
        <taxon>Metazoa</taxon>
        <taxon>Ecdysozoa</taxon>
        <taxon>Arthropoda</taxon>
        <taxon>Hexapoda</taxon>
        <taxon>Insecta</taxon>
        <taxon>Pterygota</taxon>
        <taxon>Neoptera</taxon>
        <taxon>Endopterygota</taxon>
        <taxon>Lepidoptera</taxon>
        <taxon>Glossata</taxon>
        <taxon>Ditrysia</taxon>
        <taxon>Papilionoidea</taxon>
        <taxon>Pieridae</taxon>
        <taxon>Dismorphiinae</taxon>
        <taxon>Leptidea</taxon>
    </lineage>
</organism>
<name>A0A5E4PPJ2_9NEOP</name>
<reference evidence="1 2" key="1">
    <citation type="submission" date="2017-07" db="EMBL/GenBank/DDBJ databases">
        <authorList>
            <person name="Talla V."/>
            <person name="Backstrom N."/>
        </authorList>
    </citation>
    <scope>NUCLEOTIDE SEQUENCE [LARGE SCALE GENOMIC DNA]</scope>
</reference>
<dbReference type="Proteomes" id="UP000324832">
    <property type="component" value="Unassembled WGS sequence"/>
</dbReference>
<sequence length="77" mass="9009">MHKLVEHQHIKYVNKTAVLLYFLGIKKSTKQAGDRSIRLVTPMSGNIYFKTSHQFPLGTKKIFYLLVKKKTFLIRSK</sequence>
<evidence type="ECO:0000313" key="2">
    <source>
        <dbReference type="Proteomes" id="UP000324832"/>
    </source>
</evidence>